<evidence type="ECO:0000313" key="1">
    <source>
        <dbReference type="EMBL" id="TNN51075.1"/>
    </source>
</evidence>
<protein>
    <submittedName>
        <fullName evidence="1">Calpain-3</fullName>
    </submittedName>
</protein>
<gene>
    <name evidence="1" type="primary">CAPN3_1</name>
    <name evidence="1" type="ORF">EYF80_038711</name>
</gene>
<accession>A0A4Z2GD66</accession>
<keyword evidence="2" id="KW-1185">Reference proteome</keyword>
<proteinExistence type="predicted"/>
<comment type="caution">
    <text evidence="1">The sequence shown here is derived from an EMBL/GenBank/DDBJ whole genome shotgun (WGS) entry which is preliminary data.</text>
</comment>
<dbReference type="AlphaFoldDB" id="A0A4Z2GD66"/>
<dbReference type="EMBL" id="SRLO01000595">
    <property type="protein sequence ID" value="TNN51075.1"/>
    <property type="molecule type" value="Genomic_DNA"/>
</dbReference>
<evidence type="ECO:0000313" key="2">
    <source>
        <dbReference type="Proteomes" id="UP000314294"/>
    </source>
</evidence>
<name>A0A4Z2GD66_9TELE</name>
<dbReference type="Proteomes" id="UP000314294">
    <property type="component" value="Unassembled WGS sequence"/>
</dbReference>
<reference evidence="1 2" key="1">
    <citation type="submission" date="2019-03" db="EMBL/GenBank/DDBJ databases">
        <title>First draft genome of Liparis tanakae, snailfish: a comprehensive survey of snailfish specific genes.</title>
        <authorList>
            <person name="Kim W."/>
            <person name="Song I."/>
            <person name="Jeong J.-H."/>
            <person name="Kim D."/>
            <person name="Kim S."/>
            <person name="Ryu S."/>
            <person name="Song J.Y."/>
            <person name="Lee S.K."/>
        </authorList>
    </citation>
    <scope>NUCLEOTIDE SEQUENCE [LARGE SCALE GENOMIC DNA]</scope>
    <source>
        <tissue evidence="1">Muscle</tissue>
    </source>
</reference>
<organism evidence="1 2">
    <name type="scientific">Liparis tanakae</name>
    <name type="common">Tanaka's snailfish</name>
    <dbReference type="NCBI Taxonomy" id="230148"/>
    <lineage>
        <taxon>Eukaryota</taxon>
        <taxon>Metazoa</taxon>
        <taxon>Chordata</taxon>
        <taxon>Craniata</taxon>
        <taxon>Vertebrata</taxon>
        <taxon>Euteleostomi</taxon>
        <taxon>Actinopterygii</taxon>
        <taxon>Neopterygii</taxon>
        <taxon>Teleostei</taxon>
        <taxon>Neoteleostei</taxon>
        <taxon>Acanthomorphata</taxon>
        <taxon>Eupercaria</taxon>
        <taxon>Perciformes</taxon>
        <taxon>Cottioidei</taxon>
        <taxon>Cottales</taxon>
        <taxon>Liparidae</taxon>
        <taxon>Liparis</taxon>
    </lineage>
</organism>
<sequence length="111" mass="12332">MNNKFPEVTAASCETLSLNNRVSCSLLNCHIYYYYSCTVHKGGKQGRHKVAQRLGRRPVVSLKGLLDEVDHACVFSLSLSLSPGAFQAFDTDGDGTIRLSVMEWLQLTMYA</sequence>